<feature type="compositionally biased region" description="Basic and acidic residues" evidence="1">
    <location>
        <begin position="568"/>
        <end position="579"/>
    </location>
</feature>
<reference evidence="2 3" key="1">
    <citation type="submission" date="2019-10" db="EMBL/GenBank/DDBJ databases">
        <authorList>
            <person name="Palmer J.M."/>
        </authorList>
    </citation>
    <scope>NUCLEOTIDE SEQUENCE [LARGE SCALE GENOMIC DNA]</scope>
    <source>
        <strain evidence="2 3">TWF506</strain>
    </source>
</reference>
<evidence type="ECO:0000313" key="3">
    <source>
        <dbReference type="Proteomes" id="UP001307849"/>
    </source>
</evidence>
<comment type="caution">
    <text evidence="2">The sequence shown here is derived from an EMBL/GenBank/DDBJ whole genome shotgun (WGS) entry which is preliminary data.</text>
</comment>
<protein>
    <submittedName>
        <fullName evidence="2">Uncharacterized protein</fullName>
    </submittedName>
</protein>
<feature type="region of interest" description="Disordered" evidence="1">
    <location>
        <begin position="487"/>
        <end position="530"/>
    </location>
</feature>
<proteinExistence type="predicted"/>
<feature type="compositionally biased region" description="Low complexity" evidence="1">
    <location>
        <begin position="513"/>
        <end position="530"/>
    </location>
</feature>
<sequence>MFERQIRTEIVAVLPTNTTSADYGYGPFRQPNKLLPEIPGIMTSSPLWDYSPKTDQYRLCSSGKQDNQPTTGWEHPSICDIRLQDTEKLQRGLIWIPQNSWEGPDDNLVTLAENDSAGRTIYKYITAEKLDDGTIMMNFQVLGEGGEGLAFNFQDVSTAENPGTKTIGVSAFQSWRYWGRRTTDWERESFYVCDHPDYGRSVFLANPYTRTTDKKAWSTIPCQVCHLHARYWFEDKRQRYVRPLAERIGNLNKREFEDPLNLRENFYEVIHRDIPRRVRFVDEDGMLERPWTPQELVERLASEERGVEYVRGYIVRRRKRKELEMERERERERERRRRVIREMIMDMRGDAPTVGTLGNVDSLLLTGEFSERQDRDYDNDLFEQLMRTIDELDGTDGPHMRQVPLDDGGGASGDEQAVAVDVDAQRDVLDRALNALLDTGNRIALTALLQSDASIELGNIDADVLRNLRLRGINEPRRQEQIQQVEELAEDGEDDGSGDPLEDANPDVGPRQSSAESAGSDAASNVNAAASKTTSQRCGRFFGRVCNSISNGVSNLLGWSLGPGTEPVRTEQQDFREPIEPDFGGSG</sequence>
<accession>A0AAN8RXM2</accession>
<keyword evidence="3" id="KW-1185">Reference proteome</keyword>
<name>A0AAN8RXM2_9PEZI</name>
<dbReference type="EMBL" id="JAVHJM010000006">
    <property type="protein sequence ID" value="KAK6513042.1"/>
    <property type="molecule type" value="Genomic_DNA"/>
</dbReference>
<evidence type="ECO:0000313" key="2">
    <source>
        <dbReference type="EMBL" id="KAK6513042.1"/>
    </source>
</evidence>
<dbReference type="Proteomes" id="UP001307849">
    <property type="component" value="Unassembled WGS sequence"/>
</dbReference>
<dbReference type="AlphaFoldDB" id="A0AAN8RXM2"/>
<gene>
    <name evidence="2" type="ORF">TWF506_009204</name>
</gene>
<feature type="region of interest" description="Disordered" evidence="1">
    <location>
        <begin position="559"/>
        <end position="587"/>
    </location>
</feature>
<evidence type="ECO:0000256" key="1">
    <source>
        <dbReference type="SAM" id="MobiDB-lite"/>
    </source>
</evidence>
<feature type="compositionally biased region" description="Acidic residues" evidence="1">
    <location>
        <begin position="487"/>
        <end position="505"/>
    </location>
</feature>
<organism evidence="2 3">
    <name type="scientific">Arthrobotrys conoides</name>
    <dbReference type="NCBI Taxonomy" id="74498"/>
    <lineage>
        <taxon>Eukaryota</taxon>
        <taxon>Fungi</taxon>
        <taxon>Dikarya</taxon>
        <taxon>Ascomycota</taxon>
        <taxon>Pezizomycotina</taxon>
        <taxon>Orbiliomycetes</taxon>
        <taxon>Orbiliales</taxon>
        <taxon>Orbiliaceae</taxon>
        <taxon>Arthrobotrys</taxon>
    </lineage>
</organism>